<comment type="caution">
    <text evidence="5">The sequence shown here is derived from an EMBL/GenBank/DDBJ whole genome shotgun (WGS) entry which is preliminary data.</text>
</comment>
<gene>
    <name evidence="5" type="ORF">WJX68_05875</name>
</gene>
<dbReference type="Pfam" id="PF19344">
    <property type="entry name" value="TetR_C_32"/>
    <property type="match status" value="1"/>
</dbReference>
<dbReference type="SUPFAM" id="SSF46689">
    <property type="entry name" value="Homeodomain-like"/>
    <property type="match status" value="1"/>
</dbReference>
<feature type="compositionally biased region" description="Low complexity" evidence="3">
    <location>
        <begin position="226"/>
        <end position="237"/>
    </location>
</feature>
<dbReference type="EMBL" id="JBBJUP010000004">
    <property type="protein sequence ID" value="MEJ8278453.1"/>
    <property type="molecule type" value="Genomic_DNA"/>
</dbReference>
<dbReference type="InterPro" id="IPR001647">
    <property type="entry name" value="HTH_TetR"/>
</dbReference>
<evidence type="ECO:0000256" key="3">
    <source>
        <dbReference type="SAM" id="MobiDB-lite"/>
    </source>
</evidence>
<dbReference type="RefSeq" id="WP_340286784.1">
    <property type="nucleotide sequence ID" value="NZ_JBBJUP010000004.1"/>
</dbReference>
<feature type="region of interest" description="Disordered" evidence="3">
    <location>
        <begin position="223"/>
        <end position="247"/>
    </location>
</feature>
<feature type="DNA-binding region" description="H-T-H motif" evidence="2">
    <location>
        <begin position="40"/>
        <end position="59"/>
    </location>
</feature>
<dbReference type="InterPro" id="IPR045823">
    <property type="entry name" value="TetR_C_32"/>
</dbReference>
<protein>
    <submittedName>
        <fullName evidence="5">TetR/AcrR family transcriptional regulator</fullName>
    </submittedName>
</protein>
<evidence type="ECO:0000313" key="6">
    <source>
        <dbReference type="Proteomes" id="UP001364211"/>
    </source>
</evidence>
<dbReference type="InterPro" id="IPR036271">
    <property type="entry name" value="Tet_transcr_reg_TetR-rel_C_sf"/>
</dbReference>
<evidence type="ECO:0000313" key="5">
    <source>
        <dbReference type="EMBL" id="MEJ8278453.1"/>
    </source>
</evidence>
<evidence type="ECO:0000256" key="1">
    <source>
        <dbReference type="ARBA" id="ARBA00023125"/>
    </source>
</evidence>
<dbReference type="SUPFAM" id="SSF48498">
    <property type="entry name" value="Tetracyclin repressor-like, C-terminal domain"/>
    <property type="match status" value="1"/>
</dbReference>
<feature type="domain" description="HTH tetR-type" evidence="4">
    <location>
        <begin position="18"/>
        <end position="77"/>
    </location>
</feature>
<dbReference type="PROSITE" id="PS50977">
    <property type="entry name" value="HTH_TETR_2"/>
    <property type="match status" value="1"/>
</dbReference>
<dbReference type="Pfam" id="PF00440">
    <property type="entry name" value="TetR_N"/>
    <property type="match status" value="1"/>
</dbReference>
<sequence>MPQDSRDVKPDARSRRREERRTEMVVAAVEAIREHGPGVSVAQIAAAAGITKPVLYRHFADRGDLQRAVGEHAAGMLMRRIYPVLAIDAEPIEHVAAVIDAYLGMIEDEPQLYRFVVANPAEPVPGAEIAQDVRGQIGALLTTLFGERLRAEGRDSGGAEAWAHGLIGMVQSAGEWWLDRRTMSRDALTNYLSALIWGGIAGVAGIDAPTANADILRLVPDPQVEDAPGAAGDDAAGPTGGSAGGGR</sequence>
<proteinExistence type="predicted"/>
<name>A0ABU8T3C9_9PSEU</name>
<dbReference type="InterPro" id="IPR050109">
    <property type="entry name" value="HTH-type_TetR-like_transc_reg"/>
</dbReference>
<dbReference type="InterPro" id="IPR009057">
    <property type="entry name" value="Homeodomain-like_sf"/>
</dbReference>
<dbReference type="PANTHER" id="PTHR30055:SF160">
    <property type="entry name" value="TRANSCRIPTIONAL REGULATORY PROTEIN (PROBABLY ASNC-FAMILY)-RELATED"/>
    <property type="match status" value="1"/>
</dbReference>
<organism evidence="5 6">
    <name type="scientific">Pseudonocardia spirodelae</name>
    <dbReference type="NCBI Taxonomy" id="3133431"/>
    <lineage>
        <taxon>Bacteria</taxon>
        <taxon>Bacillati</taxon>
        <taxon>Actinomycetota</taxon>
        <taxon>Actinomycetes</taxon>
        <taxon>Pseudonocardiales</taxon>
        <taxon>Pseudonocardiaceae</taxon>
        <taxon>Pseudonocardia</taxon>
    </lineage>
</organism>
<evidence type="ECO:0000259" key="4">
    <source>
        <dbReference type="PROSITE" id="PS50977"/>
    </source>
</evidence>
<dbReference type="PRINTS" id="PR00455">
    <property type="entry name" value="HTHTETR"/>
</dbReference>
<evidence type="ECO:0000256" key="2">
    <source>
        <dbReference type="PROSITE-ProRule" id="PRU00335"/>
    </source>
</evidence>
<feature type="compositionally biased region" description="Gly residues" evidence="3">
    <location>
        <begin position="238"/>
        <end position="247"/>
    </location>
</feature>
<reference evidence="5 6" key="1">
    <citation type="submission" date="2024-03" db="EMBL/GenBank/DDBJ databases">
        <title>Draft genome sequence of Pseudonocardia sp. DW16-2.</title>
        <authorList>
            <person name="Duangmal K."/>
        </authorList>
    </citation>
    <scope>NUCLEOTIDE SEQUENCE [LARGE SCALE GENOMIC DNA]</scope>
    <source>
        <strain evidence="5 6">DW16-2</strain>
    </source>
</reference>
<dbReference type="Gene3D" id="1.10.357.10">
    <property type="entry name" value="Tetracycline Repressor, domain 2"/>
    <property type="match status" value="1"/>
</dbReference>
<keyword evidence="6" id="KW-1185">Reference proteome</keyword>
<accession>A0ABU8T3C9</accession>
<keyword evidence="1 2" id="KW-0238">DNA-binding</keyword>
<dbReference type="Proteomes" id="UP001364211">
    <property type="component" value="Unassembled WGS sequence"/>
</dbReference>
<dbReference type="PANTHER" id="PTHR30055">
    <property type="entry name" value="HTH-TYPE TRANSCRIPTIONAL REGULATOR RUTR"/>
    <property type="match status" value="1"/>
</dbReference>